<keyword evidence="10" id="KW-1185">Reference proteome</keyword>
<feature type="transmembrane region" description="Helical" evidence="7">
    <location>
        <begin position="42"/>
        <end position="64"/>
    </location>
</feature>
<evidence type="ECO:0000259" key="8">
    <source>
        <dbReference type="PROSITE" id="PS50850"/>
    </source>
</evidence>
<evidence type="ECO:0000256" key="5">
    <source>
        <dbReference type="ARBA" id="ARBA00022989"/>
    </source>
</evidence>
<dbReference type="RefSeq" id="WP_183828695.1">
    <property type="nucleotide sequence ID" value="NZ_JACHEU010000001.1"/>
</dbReference>
<comment type="caution">
    <text evidence="9">The sequence shown here is derived from an EMBL/GenBank/DDBJ whole genome shotgun (WGS) entry which is preliminary data.</text>
</comment>
<evidence type="ECO:0000256" key="1">
    <source>
        <dbReference type="ARBA" id="ARBA00004651"/>
    </source>
</evidence>
<dbReference type="GO" id="GO:0005886">
    <property type="term" value="C:plasma membrane"/>
    <property type="evidence" value="ECO:0007669"/>
    <property type="project" value="UniProtKB-SubCell"/>
</dbReference>
<dbReference type="InterPro" id="IPR020846">
    <property type="entry name" value="MFS_dom"/>
</dbReference>
<feature type="transmembrane region" description="Helical" evidence="7">
    <location>
        <begin position="12"/>
        <end position="36"/>
    </location>
</feature>
<dbReference type="Proteomes" id="UP000533306">
    <property type="component" value="Unassembled WGS sequence"/>
</dbReference>
<sequence length="437" mass="46112">MLAVLSNRTYRHLFSAQVIALVGTGLLTVALGLLAFDLAGENAGAVLGTALAIKMIAYVGVAPVASAFTERVPRRAMLVVLDLVRAAVAVFLPFVTEVWQVYVLIFLLQSASAAFTPTFQATIPDILPDEKEYTRALSLSRLAYDLESVVSPMLAAALLTVISFHSLFAGTVIGFLASAALVLTVALPSPKPTKPRGVYDRTTRGIRIYLATPRLRGLLAINLAVASAGALVIVNTVVYVQAAFGLDQQAMAVALGAFGGGSMLAALTLPRLLEAFPDRVAMLGGAGLLAVGTFAAATLQSYEWLLPLWFMLGLGYSMAQTPSGRLLRRSAHAEDRPAVFAAQFALSHACWLLTYPLAGWAGATLGLPATAMLLALLAAAAIGIALVVWPAADPEELEHSHHDLPADHPHLSEAGGPHRHVHAFVIDDLHVAWPGRS</sequence>
<protein>
    <submittedName>
        <fullName evidence="9">MFS family permease</fullName>
    </submittedName>
</protein>
<dbReference type="EMBL" id="JACHEU010000001">
    <property type="protein sequence ID" value="MBB6012385.1"/>
    <property type="molecule type" value="Genomic_DNA"/>
</dbReference>
<gene>
    <name evidence="9" type="ORF">HNR59_001730</name>
</gene>
<dbReference type="PANTHER" id="PTHR43266">
    <property type="entry name" value="MACROLIDE-EFFLUX PROTEIN"/>
    <property type="match status" value="1"/>
</dbReference>
<feature type="transmembrane region" description="Helical" evidence="7">
    <location>
        <begin position="250"/>
        <end position="269"/>
    </location>
</feature>
<evidence type="ECO:0000256" key="2">
    <source>
        <dbReference type="ARBA" id="ARBA00022448"/>
    </source>
</evidence>
<keyword evidence="5 7" id="KW-1133">Transmembrane helix</keyword>
<dbReference type="PANTHER" id="PTHR43266:SF2">
    <property type="entry name" value="MAJOR FACILITATOR SUPERFAMILY (MFS) PROFILE DOMAIN-CONTAINING PROTEIN"/>
    <property type="match status" value="1"/>
</dbReference>
<keyword evidence="6 7" id="KW-0472">Membrane</keyword>
<feature type="transmembrane region" description="Helical" evidence="7">
    <location>
        <begin position="370"/>
        <end position="392"/>
    </location>
</feature>
<keyword evidence="3" id="KW-1003">Cell membrane</keyword>
<proteinExistence type="predicted"/>
<evidence type="ECO:0000256" key="7">
    <source>
        <dbReference type="SAM" id="Phobius"/>
    </source>
</evidence>
<comment type="subcellular location">
    <subcellularLocation>
        <location evidence="1">Cell membrane</location>
        <topology evidence="1">Multi-pass membrane protein</topology>
    </subcellularLocation>
</comment>
<dbReference type="InterPro" id="IPR011701">
    <property type="entry name" value="MFS"/>
</dbReference>
<evidence type="ECO:0000256" key="6">
    <source>
        <dbReference type="ARBA" id="ARBA00023136"/>
    </source>
</evidence>
<accession>A0A7W9S1W9</accession>
<evidence type="ECO:0000256" key="3">
    <source>
        <dbReference type="ARBA" id="ARBA00022475"/>
    </source>
</evidence>
<keyword evidence="2" id="KW-0813">Transport</keyword>
<keyword evidence="4 7" id="KW-0812">Transmembrane</keyword>
<feature type="transmembrane region" description="Helical" evidence="7">
    <location>
        <begin position="281"/>
        <end position="302"/>
    </location>
</feature>
<evidence type="ECO:0000256" key="4">
    <source>
        <dbReference type="ARBA" id="ARBA00022692"/>
    </source>
</evidence>
<evidence type="ECO:0000313" key="10">
    <source>
        <dbReference type="Proteomes" id="UP000533306"/>
    </source>
</evidence>
<dbReference type="SUPFAM" id="SSF103473">
    <property type="entry name" value="MFS general substrate transporter"/>
    <property type="match status" value="1"/>
</dbReference>
<feature type="transmembrane region" description="Helical" evidence="7">
    <location>
        <begin position="217"/>
        <end position="244"/>
    </location>
</feature>
<name>A0A7W9S1W9_9HYPH</name>
<feature type="transmembrane region" description="Helical" evidence="7">
    <location>
        <begin position="339"/>
        <end position="358"/>
    </location>
</feature>
<feature type="transmembrane region" description="Helical" evidence="7">
    <location>
        <begin position="168"/>
        <end position="187"/>
    </location>
</feature>
<dbReference type="Pfam" id="PF07690">
    <property type="entry name" value="MFS_1"/>
    <property type="match status" value="1"/>
</dbReference>
<dbReference type="PROSITE" id="PS50850">
    <property type="entry name" value="MFS"/>
    <property type="match status" value="1"/>
</dbReference>
<organism evidence="9 10">
    <name type="scientific">Aquamicrobium lusatiense</name>
    <dbReference type="NCBI Taxonomy" id="89772"/>
    <lineage>
        <taxon>Bacteria</taxon>
        <taxon>Pseudomonadati</taxon>
        <taxon>Pseudomonadota</taxon>
        <taxon>Alphaproteobacteria</taxon>
        <taxon>Hyphomicrobiales</taxon>
        <taxon>Phyllobacteriaceae</taxon>
        <taxon>Aquamicrobium</taxon>
    </lineage>
</organism>
<dbReference type="AlphaFoldDB" id="A0A7W9S1W9"/>
<dbReference type="GO" id="GO:0022857">
    <property type="term" value="F:transmembrane transporter activity"/>
    <property type="evidence" value="ECO:0007669"/>
    <property type="project" value="InterPro"/>
</dbReference>
<feature type="domain" description="Major facilitator superfamily (MFS) profile" evidence="8">
    <location>
        <begin position="9"/>
        <end position="393"/>
    </location>
</feature>
<reference evidence="9 10" key="1">
    <citation type="submission" date="2020-08" db="EMBL/GenBank/DDBJ databases">
        <title>Genomic Encyclopedia of Type Strains, Phase IV (KMG-IV): sequencing the most valuable type-strain genomes for metagenomic binning, comparative biology and taxonomic classification.</title>
        <authorList>
            <person name="Goeker M."/>
        </authorList>
    </citation>
    <scope>NUCLEOTIDE SEQUENCE [LARGE SCALE GENOMIC DNA]</scope>
    <source>
        <strain evidence="9 10">DSM 11099</strain>
    </source>
</reference>
<dbReference type="InterPro" id="IPR036259">
    <property type="entry name" value="MFS_trans_sf"/>
</dbReference>
<dbReference type="CDD" id="cd06173">
    <property type="entry name" value="MFS_MefA_like"/>
    <property type="match status" value="1"/>
</dbReference>
<dbReference type="Gene3D" id="1.20.1250.20">
    <property type="entry name" value="MFS general substrate transporter like domains"/>
    <property type="match status" value="2"/>
</dbReference>
<evidence type="ECO:0000313" key="9">
    <source>
        <dbReference type="EMBL" id="MBB6012385.1"/>
    </source>
</evidence>